<dbReference type="EMBL" id="MU005626">
    <property type="protein sequence ID" value="KAF2677025.1"/>
    <property type="molecule type" value="Genomic_DNA"/>
</dbReference>
<feature type="region of interest" description="Disordered" evidence="1">
    <location>
        <begin position="1"/>
        <end position="27"/>
    </location>
</feature>
<feature type="compositionally biased region" description="Basic and acidic residues" evidence="1">
    <location>
        <begin position="1"/>
        <end position="16"/>
    </location>
</feature>
<dbReference type="AlphaFoldDB" id="A0A6G1IFW4"/>
<dbReference type="Proteomes" id="UP000799291">
    <property type="component" value="Unassembled WGS sequence"/>
</dbReference>
<organism evidence="2 3">
    <name type="scientific">Lentithecium fluviatile CBS 122367</name>
    <dbReference type="NCBI Taxonomy" id="1168545"/>
    <lineage>
        <taxon>Eukaryota</taxon>
        <taxon>Fungi</taxon>
        <taxon>Dikarya</taxon>
        <taxon>Ascomycota</taxon>
        <taxon>Pezizomycotina</taxon>
        <taxon>Dothideomycetes</taxon>
        <taxon>Pleosporomycetidae</taxon>
        <taxon>Pleosporales</taxon>
        <taxon>Massarineae</taxon>
        <taxon>Lentitheciaceae</taxon>
        <taxon>Lentithecium</taxon>
    </lineage>
</organism>
<protein>
    <submittedName>
        <fullName evidence="2">Uncharacterized protein</fullName>
    </submittedName>
</protein>
<reference evidence="2" key="1">
    <citation type="journal article" date="2020" name="Stud. Mycol.">
        <title>101 Dothideomycetes genomes: a test case for predicting lifestyles and emergence of pathogens.</title>
        <authorList>
            <person name="Haridas S."/>
            <person name="Albert R."/>
            <person name="Binder M."/>
            <person name="Bloem J."/>
            <person name="Labutti K."/>
            <person name="Salamov A."/>
            <person name="Andreopoulos B."/>
            <person name="Baker S."/>
            <person name="Barry K."/>
            <person name="Bills G."/>
            <person name="Bluhm B."/>
            <person name="Cannon C."/>
            <person name="Castanera R."/>
            <person name="Culley D."/>
            <person name="Daum C."/>
            <person name="Ezra D."/>
            <person name="Gonzalez J."/>
            <person name="Henrissat B."/>
            <person name="Kuo A."/>
            <person name="Liang C."/>
            <person name="Lipzen A."/>
            <person name="Lutzoni F."/>
            <person name="Magnuson J."/>
            <person name="Mondo S."/>
            <person name="Nolan M."/>
            <person name="Ohm R."/>
            <person name="Pangilinan J."/>
            <person name="Park H.-J."/>
            <person name="Ramirez L."/>
            <person name="Alfaro M."/>
            <person name="Sun H."/>
            <person name="Tritt A."/>
            <person name="Yoshinaga Y."/>
            <person name="Zwiers L.-H."/>
            <person name="Turgeon B."/>
            <person name="Goodwin S."/>
            <person name="Spatafora J."/>
            <person name="Crous P."/>
            <person name="Grigoriev I."/>
        </authorList>
    </citation>
    <scope>NUCLEOTIDE SEQUENCE</scope>
    <source>
        <strain evidence="2">CBS 122367</strain>
    </source>
</reference>
<evidence type="ECO:0000256" key="1">
    <source>
        <dbReference type="SAM" id="MobiDB-lite"/>
    </source>
</evidence>
<evidence type="ECO:0000313" key="2">
    <source>
        <dbReference type="EMBL" id="KAF2677025.1"/>
    </source>
</evidence>
<accession>A0A6G1IFW4</accession>
<proteinExistence type="predicted"/>
<name>A0A6G1IFW4_9PLEO</name>
<keyword evidence="3" id="KW-1185">Reference proteome</keyword>
<sequence>MLRAQPDDVMARDSPKRRQQQQTWHAGVPCTNGPMICMCLFIVQFIRLPPGASGAELCSLCDALPLLGKNMALSHHSNPP</sequence>
<evidence type="ECO:0000313" key="3">
    <source>
        <dbReference type="Proteomes" id="UP000799291"/>
    </source>
</evidence>
<gene>
    <name evidence="2" type="ORF">K458DRAFT_164779</name>
</gene>